<dbReference type="InterPro" id="IPR012336">
    <property type="entry name" value="Thioredoxin-like_fold"/>
</dbReference>
<keyword evidence="3" id="KW-0560">Oxidoreductase</keyword>
<comment type="similarity">
    <text evidence="1">Belongs to the thioredoxin family. DsbA subfamily.</text>
</comment>
<evidence type="ECO:0000256" key="5">
    <source>
        <dbReference type="ARBA" id="ARBA00023284"/>
    </source>
</evidence>
<keyword evidence="8" id="KW-1185">Reference proteome</keyword>
<dbReference type="KEGG" id="bsed:DN745_04575"/>
<reference evidence="7 8" key="1">
    <citation type="submission" date="2018-06" db="EMBL/GenBank/DDBJ databases">
        <title>Lujinxingia sediminis gen. nov. sp. nov., a new facultative anaerobic member of the class Deltaproteobacteria, and proposal of Lujinxingaceae fam. nov.</title>
        <authorList>
            <person name="Guo L.-Y."/>
            <person name="Li C.-M."/>
            <person name="Wang S."/>
            <person name="Du Z.-J."/>
        </authorList>
    </citation>
    <scope>NUCLEOTIDE SEQUENCE [LARGE SCALE GENOMIC DNA]</scope>
    <source>
        <strain evidence="7 8">FA350</strain>
    </source>
</reference>
<evidence type="ECO:0000313" key="7">
    <source>
        <dbReference type="EMBL" id="AWV88650.1"/>
    </source>
</evidence>
<evidence type="ECO:0000256" key="1">
    <source>
        <dbReference type="ARBA" id="ARBA00005791"/>
    </source>
</evidence>
<dbReference type="GO" id="GO:0016491">
    <property type="term" value="F:oxidoreductase activity"/>
    <property type="evidence" value="ECO:0007669"/>
    <property type="project" value="UniProtKB-KW"/>
</dbReference>
<keyword evidence="4" id="KW-1015">Disulfide bond</keyword>
<sequence length="703" mass="77374">MGRAKHRLGAPNHPRIDACLRRHSALVSARIRAKKLSTIRNPMIETTMMAHRFCLLIVLLIFMLSGCSTPPETTIETNGPLTEAPAPAPFTDSDIIPIGTSPTLGPDTALVTVVVFTDLQCPFCKRGADTMTQLLEKYPADVRVVLKHMPLPMHAQAREAAYAVVAAAEQGKAWEMHDLLFENQREMRSHAGDMRRWTTQLAESIGLDRVKFQASLDDVNTALAVEGDVLTAKDLGVRGTPHFFVNGERISGAQPIVKFEQVIDEQLAIARALIEEGTNRQDIYREAVALNHMPPEPKPTARAPKAASVAYVPVDANDPVLGNAKDPLVTIVAFSDFQCPFCKKVTPTIAQLEDAYGDKIRVVFKQLPLAFHREAKPAARAALAAHAQGKFWEMHDLLFERQAEFRDHSDDFEAFATGLANELNLDVAKFKKAYHSESVEAQIERDIALAAKVGSRGTPYFWINGVNLRGAQPFAAFKIAVDAQIEQAQKIKAEQKLSGDALYEAAVKYNKENIAAPEPAKAPAADVIDLKDLALGDAPVMGPEDAPVTVVMFSDFECPYCKRGHAHLTQAMAKYDGQVKVAFKHYPLPFHRNAKAAAKAALAAGEQGKFWEMHDLIFSDQQSLRQSEIYREYAEQLGLDLEKFEADLSSPAYDTIIEKDMAQGANIGVRGTPAFFINGRRFLGAQPVENFEAAIEKALEEAK</sequence>
<name>A0A2Z4FID5_9DELT</name>
<keyword evidence="2" id="KW-0732">Signal</keyword>
<dbReference type="AlphaFoldDB" id="A0A2Z4FID5"/>
<dbReference type="Pfam" id="PF01323">
    <property type="entry name" value="DSBA"/>
    <property type="match status" value="1"/>
</dbReference>
<dbReference type="Proteomes" id="UP000249799">
    <property type="component" value="Chromosome"/>
</dbReference>
<dbReference type="EMBL" id="CP030032">
    <property type="protein sequence ID" value="AWV88650.1"/>
    <property type="molecule type" value="Genomic_DNA"/>
</dbReference>
<evidence type="ECO:0000259" key="6">
    <source>
        <dbReference type="PROSITE" id="PS51352"/>
    </source>
</evidence>
<organism evidence="7 8">
    <name type="scientific">Bradymonas sediminis</name>
    <dbReference type="NCBI Taxonomy" id="1548548"/>
    <lineage>
        <taxon>Bacteria</taxon>
        <taxon>Deltaproteobacteria</taxon>
        <taxon>Bradymonadales</taxon>
        <taxon>Bradymonadaceae</taxon>
        <taxon>Bradymonas</taxon>
    </lineage>
</organism>
<evidence type="ECO:0000256" key="3">
    <source>
        <dbReference type="ARBA" id="ARBA00023002"/>
    </source>
</evidence>
<dbReference type="InterPro" id="IPR001853">
    <property type="entry name" value="DSBA-like_thioredoxin_dom"/>
</dbReference>
<evidence type="ECO:0000313" key="8">
    <source>
        <dbReference type="Proteomes" id="UP000249799"/>
    </source>
</evidence>
<proteinExistence type="inferred from homology"/>
<dbReference type="PANTHER" id="PTHR13887:SF14">
    <property type="entry name" value="DISULFIDE BOND FORMATION PROTEIN D"/>
    <property type="match status" value="1"/>
</dbReference>
<dbReference type="PROSITE" id="PS51352">
    <property type="entry name" value="THIOREDOXIN_2"/>
    <property type="match status" value="3"/>
</dbReference>
<dbReference type="Gene3D" id="3.40.30.10">
    <property type="entry name" value="Glutaredoxin"/>
    <property type="match status" value="3"/>
</dbReference>
<keyword evidence="5" id="KW-0676">Redox-active center</keyword>
<feature type="domain" description="Thioredoxin" evidence="6">
    <location>
        <begin position="63"/>
        <end position="268"/>
    </location>
</feature>
<dbReference type="Pfam" id="PF13462">
    <property type="entry name" value="Thioredoxin_4"/>
    <property type="match status" value="2"/>
</dbReference>
<feature type="domain" description="Thioredoxin" evidence="6">
    <location>
        <begin position="516"/>
        <end position="700"/>
    </location>
</feature>
<dbReference type="InterPro" id="IPR013766">
    <property type="entry name" value="Thioredoxin_domain"/>
</dbReference>
<dbReference type="OrthoDB" id="9784686at2"/>
<dbReference type="PANTHER" id="PTHR13887">
    <property type="entry name" value="GLUTATHIONE S-TRANSFERASE KAPPA"/>
    <property type="match status" value="1"/>
</dbReference>
<gene>
    <name evidence="7" type="ORF">DN745_04575</name>
</gene>
<feature type="domain" description="Thioredoxin" evidence="6">
    <location>
        <begin position="292"/>
        <end position="486"/>
    </location>
</feature>
<evidence type="ECO:0000256" key="2">
    <source>
        <dbReference type="ARBA" id="ARBA00022729"/>
    </source>
</evidence>
<dbReference type="SUPFAM" id="SSF52833">
    <property type="entry name" value="Thioredoxin-like"/>
    <property type="match status" value="3"/>
</dbReference>
<protein>
    <submittedName>
        <fullName evidence="7">Thioredoxin</fullName>
    </submittedName>
</protein>
<evidence type="ECO:0000256" key="4">
    <source>
        <dbReference type="ARBA" id="ARBA00023157"/>
    </source>
</evidence>
<accession>A0A2Z4FID5</accession>
<dbReference type="InterPro" id="IPR036249">
    <property type="entry name" value="Thioredoxin-like_sf"/>
</dbReference>